<dbReference type="CDD" id="cd06533">
    <property type="entry name" value="Glyco_transf_WecG_TagA"/>
    <property type="match status" value="1"/>
</dbReference>
<comment type="caution">
    <text evidence="3">The sequence shown here is derived from an EMBL/GenBank/DDBJ whole genome shotgun (WGS) entry which is preliminary data.</text>
</comment>
<organism evidence="3 4">
    <name type="scientific">Candidatus Daviesbacteria bacterium RIFCSPHIGHO2_02_FULL_43_12</name>
    <dbReference type="NCBI Taxonomy" id="1797776"/>
    <lineage>
        <taxon>Bacteria</taxon>
        <taxon>Candidatus Daviesiibacteriota</taxon>
    </lineage>
</organism>
<dbReference type="EMBL" id="MFDD01000006">
    <property type="protein sequence ID" value="OGE40715.1"/>
    <property type="molecule type" value="Genomic_DNA"/>
</dbReference>
<protein>
    <submittedName>
        <fullName evidence="3">Uncharacterized protein</fullName>
    </submittedName>
</protein>
<evidence type="ECO:0000313" key="4">
    <source>
        <dbReference type="Proteomes" id="UP000177328"/>
    </source>
</evidence>
<dbReference type="GO" id="GO:0016758">
    <property type="term" value="F:hexosyltransferase activity"/>
    <property type="evidence" value="ECO:0007669"/>
    <property type="project" value="TreeGrafter"/>
</dbReference>
<dbReference type="Pfam" id="PF03808">
    <property type="entry name" value="Glyco_tran_WecG"/>
    <property type="match status" value="1"/>
</dbReference>
<keyword evidence="2" id="KW-0808">Transferase</keyword>
<dbReference type="PANTHER" id="PTHR34136">
    <property type="match status" value="1"/>
</dbReference>
<dbReference type="Proteomes" id="UP000177328">
    <property type="component" value="Unassembled WGS sequence"/>
</dbReference>
<proteinExistence type="predicted"/>
<dbReference type="AlphaFoldDB" id="A0A1F5KIU0"/>
<dbReference type="NCBIfam" id="TIGR00696">
    <property type="entry name" value="wecG_tagA_cpsF"/>
    <property type="match status" value="1"/>
</dbReference>
<evidence type="ECO:0000256" key="1">
    <source>
        <dbReference type="ARBA" id="ARBA00022676"/>
    </source>
</evidence>
<reference evidence="3 4" key="1">
    <citation type="journal article" date="2016" name="Nat. Commun.">
        <title>Thousands of microbial genomes shed light on interconnected biogeochemical processes in an aquifer system.</title>
        <authorList>
            <person name="Anantharaman K."/>
            <person name="Brown C.T."/>
            <person name="Hug L.A."/>
            <person name="Sharon I."/>
            <person name="Castelle C.J."/>
            <person name="Probst A.J."/>
            <person name="Thomas B.C."/>
            <person name="Singh A."/>
            <person name="Wilkins M.J."/>
            <person name="Karaoz U."/>
            <person name="Brodie E.L."/>
            <person name="Williams K.H."/>
            <person name="Hubbard S.S."/>
            <person name="Banfield J.F."/>
        </authorList>
    </citation>
    <scope>NUCLEOTIDE SEQUENCE [LARGE SCALE GENOMIC DNA]</scope>
</reference>
<accession>A0A1F5KIU0</accession>
<keyword evidence="1" id="KW-0328">Glycosyltransferase</keyword>
<name>A0A1F5KIU0_9BACT</name>
<evidence type="ECO:0000256" key="2">
    <source>
        <dbReference type="ARBA" id="ARBA00022679"/>
    </source>
</evidence>
<dbReference type="InterPro" id="IPR004629">
    <property type="entry name" value="WecG_TagA_CpsF"/>
</dbReference>
<dbReference type="PANTHER" id="PTHR34136:SF1">
    <property type="entry name" value="UDP-N-ACETYL-D-MANNOSAMINURONIC ACID TRANSFERASE"/>
    <property type="match status" value="1"/>
</dbReference>
<sequence length="236" mass="26325">MIKTVLGVKIDDLSMPEALELVSSWLADKRQATSDKRYVVTPNPEFVMSAQKDPEFREILNKADLSIPDGVGLRLGGVQNIVPGVDFMEQLCRQAAQSGWLVGFLGGQDRVAKKCAEVLQARFPGLKISFSENGGEVLYSGVTTQDLSKLPQTDILFVALGHIKQEKWIVRHLQSVQAKVFMGVGGAFDYIAGIVPRAPLWMRKIGLEWLFRLMVQPWRIKRQLSLLKFVLSVLTS</sequence>
<gene>
    <name evidence="3" type="ORF">A3D25_05575</name>
</gene>
<evidence type="ECO:0000313" key="3">
    <source>
        <dbReference type="EMBL" id="OGE40715.1"/>
    </source>
</evidence>